<dbReference type="Gene3D" id="3.30.530.20">
    <property type="match status" value="1"/>
</dbReference>
<sequence length="185" mass="20586">MRRASGRGTVTVGLNHYRFRSVWELDAPPDAVYAVLERAEEYPAWWPQVREARRWDGGEGGADTGTARFRSLLPYDLRVTVRRTHGDPAARVLQIAMTGDLDGWARWRLTPRAGADGGGDGGDGGTRALFEQEVEVRRPLLRLLAVPGRPLFRANHALMMRAGHRGLRRRLGEGREGRRAAGRPG</sequence>
<evidence type="ECO:0000313" key="1">
    <source>
        <dbReference type="EMBL" id="GAA2437335.1"/>
    </source>
</evidence>
<accession>A0ABP5WYE4</accession>
<gene>
    <name evidence="1" type="ORF">GCM10010405_20740</name>
</gene>
<name>A0ABP5WYE4_9ACTN</name>
<organism evidence="1 2">
    <name type="scientific">Streptomyces macrosporus</name>
    <dbReference type="NCBI Taxonomy" id="44032"/>
    <lineage>
        <taxon>Bacteria</taxon>
        <taxon>Bacillati</taxon>
        <taxon>Actinomycetota</taxon>
        <taxon>Actinomycetes</taxon>
        <taxon>Kitasatosporales</taxon>
        <taxon>Streptomycetaceae</taxon>
        <taxon>Streptomyces</taxon>
    </lineage>
</organism>
<reference evidence="2" key="1">
    <citation type="journal article" date="2019" name="Int. J. Syst. Evol. Microbiol.">
        <title>The Global Catalogue of Microorganisms (GCM) 10K type strain sequencing project: providing services to taxonomists for standard genome sequencing and annotation.</title>
        <authorList>
            <consortium name="The Broad Institute Genomics Platform"/>
            <consortium name="The Broad Institute Genome Sequencing Center for Infectious Disease"/>
            <person name="Wu L."/>
            <person name="Ma J."/>
        </authorList>
    </citation>
    <scope>NUCLEOTIDE SEQUENCE [LARGE SCALE GENOMIC DNA]</scope>
    <source>
        <strain evidence="2">JCM 6305</strain>
    </source>
</reference>
<dbReference type="SUPFAM" id="SSF55961">
    <property type="entry name" value="Bet v1-like"/>
    <property type="match status" value="1"/>
</dbReference>
<dbReference type="Proteomes" id="UP001501638">
    <property type="component" value="Unassembled WGS sequence"/>
</dbReference>
<evidence type="ECO:0000313" key="2">
    <source>
        <dbReference type="Proteomes" id="UP001501638"/>
    </source>
</evidence>
<dbReference type="InterPro" id="IPR023393">
    <property type="entry name" value="START-like_dom_sf"/>
</dbReference>
<dbReference type="InterPro" id="IPR019587">
    <property type="entry name" value="Polyketide_cyclase/dehydratase"/>
</dbReference>
<keyword evidence="2" id="KW-1185">Reference proteome</keyword>
<dbReference type="Pfam" id="PF10604">
    <property type="entry name" value="Polyketide_cyc2"/>
    <property type="match status" value="1"/>
</dbReference>
<comment type="caution">
    <text evidence="1">The sequence shown here is derived from an EMBL/GenBank/DDBJ whole genome shotgun (WGS) entry which is preliminary data.</text>
</comment>
<dbReference type="EMBL" id="BAAASZ010000017">
    <property type="protein sequence ID" value="GAA2437335.1"/>
    <property type="molecule type" value="Genomic_DNA"/>
</dbReference>
<proteinExistence type="predicted"/>
<protein>
    <submittedName>
        <fullName evidence="1">SRPBCC family protein</fullName>
    </submittedName>
</protein>